<dbReference type="InterPro" id="IPR001854">
    <property type="entry name" value="Ribosomal_uL29"/>
</dbReference>
<evidence type="ECO:0000256" key="3">
    <source>
        <dbReference type="ARBA" id="ARBA00023274"/>
    </source>
</evidence>
<proteinExistence type="inferred from homology"/>
<evidence type="ECO:0000256" key="4">
    <source>
        <dbReference type="ARBA" id="ARBA00040028"/>
    </source>
</evidence>
<dbReference type="AlphaFoldDB" id="K8EF66"/>
<dbReference type="PANTHER" id="PTHR10916">
    <property type="entry name" value="60S RIBOSOMAL PROTEIN L35/50S RIBOSOMAL PROTEIN L29"/>
    <property type="match status" value="1"/>
</dbReference>
<keyword evidence="2" id="KW-0689">Ribosomal protein</keyword>
<gene>
    <name evidence="6" type="ORF">Bathy05g01660</name>
</gene>
<dbReference type="PANTHER" id="PTHR10916:SF0">
    <property type="entry name" value="LARGE RIBOSOMAL SUBUNIT PROTEIN UL29C"/>
    <property type="match status" value="1"/>
</dbReference>
<dbReference type="InterPro" id="IPR050063">
    <property type="entry name" value="Ribosomal_protein_uL29"/>
</dbReference>
<comment type="similarity">
    <text evidence="1">Belongs to the universal ribosomal protein uL29 family.</text>
</comment>
<dbReference type="NCBIfam" id="TIGR00012">
    <property type="entry name" value="L29"/>
    <property type="match status" value="1"/>
</dbReference>
<evidence type="ECO:0000313" key="6">
    <source>
        <dbReference type="EMBL" id="CCO16634.1"/>
    </source>
</evidence>
<evidence type="ECO:0000256" key="2">
    <source>
        <dbReference type="ARBA" id="ARBA00022980"/>
    </source>
</evidence>
<dbReference type="GO" id="GO:0022625">
    <property type="term" value="C:cytosolic large ribosomal subunit"/>
    <property type="evidence" value="ECO:0007669"/>
    <property type="project" value="TreeGrafter"/>
</dbReference>
<dbReference type="InterPro" id="IPR036049">
    <property type="entry name" value="Ribosomal_uL29_sf"/>
</dbReference>
<evidence type="ECO:0000256" key="5">
    <source>
        <dbReference type="ARBA" id="ARBA00042960"/>
    </source>
</evidence>
<dbReference type="GeneID" id="19015669"/>
<dbReference type="RefSeq" id="XP_007513076.1">
    <property type="nucleotide sequence ID" value="XM_007513014.1"/>
</dbReference>
<dbReference type="GO" id="GO:0006412">
    <property type="term" value="P:translation"/>
    <property type="evidence" value="ECO:0007669"/>
    <property type="project" value="InterPro"/>
</dbReference>
<name>K8EF66_9CHLO</name>
<protein>
    <recommendedName>
        <fullName evidence="4">Large ribosomal subunit protein uL29c</fullName>
    </recommendedName>
    <alternativeName>
        <fullName evidence="5">50S ribosomal protein L29, chloroplastic</fullName>
    </alternativeName>
</protein>
<keyword evidence="3" id="KW-0687">Ribonucleoprotein</keyword>
<dbReference type="GO" id="GO:0003735">
    <property type="term" value="F:structural constituent of ribosome"/>
    <property type="evidence" value="ECO:0007669"/>
    <property type="project" value="InterPro"/>
</dbReference>
<dbReference type="SUPFAM" id="SSF46561">
    <property type="entry name" value="Ribosomal protein L29 (L29p)"/>
    <property type="match status" value="1"/>
</dbReference>
<dbReference type="STRING" id="41875.K8EF66"/>
<evidence type="ECO:0000313" key="7">
    <source>
        <dbReference type="Proteomes" id="UP000198341"/>
    </source>
</evidence>
<dbReference type="Proteomes" id="UP000198341">
    <property type="component" value="Chromosome 5"/>
</dbReference>
<dbReference type="Gene3D" id="1.10.287.310">
    <property type="match status" value="1"/>
</dbReference>
<dbReference type="OrthoDB" id="528635at2759"/>
<accession>K8EF66</accession>
<organism evidence="6 7">
    <name type="scientific">Bathycoccus prasinos</name>
    <dbReference type="NCBI Taxonomy" id="41875"/>
    <lineage>
        <taxon>Eukaryota</taxon>
        <taxon>Viridiplantae</taxon>
        <taxon>Chlorophyta</taxon>
        <taxon>Mamiellophyceae</taxon>
        <taxon>Mamiellales</taxon>
        <taxon>Bathycoccaceae</taxon>
        <taxon>Bathycoccus</taxon>
    </lineage>
</organism>
<keyword evidence="7" id="KW-1185">Reference proteome</keyword>
<reference evidence="6 7" key="1">
    <citation type="submission" date="2011-10" db="EMBL/GenBank/DDBJ databases">
        <authorList>
            <person name="Genoscope - CEA"/>
        </authorList>
    </citation>
    <scope>NUCLEOTIDE SEQUENCE [LARGE SCALE GENOMIC DNA]</scope>
    <source>
        <strain evidence="6 7">RCC 1105</strain>
    </source>
</reference>
<sequence length="77" mass="9184">MSNEQILAEVAATKKMLYSLRVKQSTRKAFKGHHFDILRKKVAQLYTVRRQREVAEGVSKRDSREIMRQERKTNMYI</sequence>
<evidence type="ECO:0000256" key="1">
    <source>
        <dbReference type="ARBA" id="ARBA00009254"/>
    </source>
</evidence>
<dbReference type="Pfam" id="PF00831">
    <property type="entry name" value="Ribosomal_L29"/>
    <property type="match status" value="1"/>
</dbReference>
<dbReference type="KEGG" id="bpg:Bathy05g01660"/>
<dbReference type="EMBL" id="FO082274">
    <property type="protein sequence ID" value="CCO16634.1"/>
    <property type="molecule type" value="Genomic_DNA"/>
</dbReference>